<reference evidence="1" key="2">
    <citation type="submission" date="2020-09" db="EMBL/GenBank/DDBJ databases">
        <authorList>
            <person name="Sun Q."/>
            <person name="Zhou Y."/>
        </authorList>
    </citation>
    <scope>NUCLEOTIDE SEQUENCE</scope>
    <source>
        <strain evidence="1">CGMCC 4.7201</strain>
    </source>
</reference>
<proteinExistence type="predicted"/>
<accession>A0A917ZTM4</accession>
<keyword evidence="2" id="KW-1185">Reference proteome</keyword>
<reference evidence="1" key="1">
    <citation type="journal article" date="2014" name="Int. J. Syst. Evol. Microbiol.">
        <title>Complete genome sequence of Corynebacterium casei LMG S-19264T (=DSM 44701T), isolated from a smear-ripened cheese.</title>
        <authorList>
            <consortium name="US DOE Joint Genome Institute (JGI-PGF)"/>
            <person name="Walter F."/>
            <person name="Albersmeier A."/>
            <person name="Kalinowski J."/>
            <person name="Ruckert C."/>
        </authorList>
    </citation>
    <scope>NUCLEOTIDE SEQUENCE</scope>
    <source>
        <strain evidence="1">CGMCC 4.7201</strain>
    </source>
</reference>
<evidence type="ECO:0000313" key="1">
    <source>
        <dbReference type="EMBL" id="GGO94465.1"/>
    </source>
</evidence>
<protein>
    <submittedName>
        <fullName evidence="1">Uncharacterized protein</fullName>
    </submittedName>
</protein>
<gene>
    <name evidence="1" type="ORF">GCM10012280_49410</name>
</gene>
<dbReference type="AlphaFoldDB" id="A0A917ZTM4"/>
<evidence type="ECO:0000313" key="2">
    <source>
        <dbReference type="Proteomes" id="UP000641932"/>
    </source>
</evidence>
<organism evidence="1 2">
    <name type="scientific">Wenjunlia tyrosinilytica</name>
    <dbReference type="NCBI Taxonomy" id="1544741"/>
    <lineage>
        <taxon>Bacteria</taxon>
        <taxon>Bacillati</taxon>
        <taxon>Actinomycetota</taxon>
        <taxon>Actinomycetes</taxon>
        <taxon>Kitasatosporales</taxon>
        <taxon>Streptomycetaceae</taxon>
        <taxon>Wenjunlia</taxon>
    </lineage>
</organism>
<dbReference type="Proteomes" id="UP000641932">
    <property type="component" value="Unassembled WGS sequence"/>
</dbReference>
<name>A0A917ZTM4_9ACTN</name>
<comment type="caution">
    <text evidence="1">The sequence shown here is derived from an EMBL/GenBank/DDBJ whole genome shotgun (WGS) entry which is preliminary data.</text>
</comment>
<sequence length="121" mass="12823">MLGRRTAVPASGGAASADMALRRVITELVTRVVGSHRRVERDARRQGVVHGRLGAAATPVGQQPPVVARLSAPPGYPPGAAAAARGGPDPAQADLERLTDRIVTRLDDRLTAQRERFGRVF</sequence>
<dbReference type="EMBL" id="BMMS01000023">
    <property type="protein sequence ID" value="GGO94465.1"/>
    <property type="molecule type" value="Genomic_DNA"/>
</dbReference>